<dbReference type="GO" id="GO:0004792">
    <property type="term" value="F:thiosulfate-cyanide sulfurtransferase activity"/>
    <property type="evidence" value="ECO:0007669"/>
    <property type="project" value="TreeGrafter"/>
</dbReference>
<dbReference type="EMBL" id="CP118157">
    <property type="protein sequence ID" value="WOF23469.1"/>
    <property type="molecule type" value="Genomic_DNA"/>
</dbReference>
<feature type="region of interest" description="Disordered" evidence="3">
    <location>
        <begin position="136"/>
        <end position="156"/>
    </location>
</feature>
<dbReference type="PROSITE" id="PS50206">
    <property type="entry name" value="RHODANESE_3"/>
    <property type="match status" value="2"/>
</dbReference>
<feature type="region of interest" description="Disordered" evidence="3">
    <location>
        <begin position="280"/>
        <end position="300"/>
    </location>
</feature>
<accession>A0AA97FJZ4</accession>
<keyword evidence="6" id="KW-1185">Reference proteome</keyword>
<gene>
    <name evidence="5" type="ORF">N8K70_01975</name>
</gene>
<dbReference type="InterPro" id="IPR036873">
    <property type="entry name" value="Rhodanese-like_dom_sf"/>
</dbReference>
<protein>
    <submittedName>
        <fullName evidence="5">Rhodanese-like domain-containing protein</fullName>
    </submittedName>
</protein>
<dbReference type="InterPro" id="IPR001763">
    <property type="entry name" value="Rhodanese-like_dom"/>
</dbReference>
<proteinExistence type="predicted"/>
<dbReference type="PANTHER" id="PTHR11364:SF27">
    <property type="entry name" value="SULFURTRANSFERASE"/>
    <property type="match status" value="1"/>
</dbReference>
<evidence type="ECO:0000313" key="6">
    <source>
        <dbReference type="Proteomes" id="UP001305498"/>
    </source>
</evidence>
<name>A0AA97FJZ4_9MICO</name>
<organism evidence="5 6">
    <name type="scientific">Microbacterium betulae</name>
    <dbReference type="NCBI Taxonomy" id="2981139"/>
    <lineage>
        <taxon>Bacteria</taxon>
        <taxon>Bacillati</taxon>
        <taxon>Actinomycetota</taxon>
        <taxon>Actinomycetes</taxon>
        <taxon>Micrococcales</taxon>
        <taxon>Microbacteriaceae</taxon>
        <taxon>Microbacterium</taxon>
    </lineage>
</organism>
<keyword evidence="2" id="KW-0677">Repeat</keyword>
<keyword evidence="1" id="KW-0808">Transferase</keyword>
<evidence type="ECO:0000256" key="1">
    <source>
        <dbReference type="ARBA" id="ARBA00022679"/>
    </source>
</evidence>
<dbReference type="SUPFAM" id="SSF52821">
    <property type="entry name" value="Rhodanese/Cell cycle control phosphatase"/>
    <property type="match status" value="2"/>
</dbReference>
<sequence length="300" mass="31220">MPGAADLLLNADDALRARSSLVFVEVAPWRAPDGPGRGSGSIPGAVRTNVRADFAGTPTASSGHLPLPDADAVRRRAARWRGPEPRRIVLYTRNAAELASATRAWFTLTHAGVPDVSLLHGGLPAWVAAGGDVGTPARDAVGGEERDPGPVASSTPPLRVLDAAEAAEVARLGTLLDGRPASAFHGLVDHPRTGHIPGAVHAPAHEIVDDGGLLRPPAELRRWMLARRALGRHEVAAYCGGGVASSALVFLGALLSQPVALYVDSWSGWEKDASLPVEQGVPHARPGAHDLDCLEDEPAA</sequence>
<reference evidence="5 6" key="1">
    <citation type="submission" date="2023-02" db="EMBL/GenBank/DDBJ databases">
        <title>Microbacterium betulae sp. nov., isolated from birch wood.</title>
        <authorList>
            <person name="Pasciak M."/>
            <person name="Pawlik K.J."/>
            <person name="Martynowski D."/>
            <person name="Laczmanski L."/>
            <person name="Ciekot J."/>
            <person name="Szponar B."/>
            <person name="Wojcik-Fatla A."/>
            <person name="Mackiewicz B."/>
            <person name="Farian E."/>
            <person name="Cholewa G."/>
            <person name="Cholewa A."/>
            <person name="Dutkiewicz J."/>
        </authorList>
    </citation>
    <scope>NUCLEOTIDE SEQUENCE [LARGE SCALE GENOMIC DNA]</scope>
    <source>
        <strain evidence="5 6">AB</strain>
    </source>
</reference>
<dbReference type="InterPro" id="IPR045078">
    <property type="entry name" value="TST/MPST-like"/>
</dbReference>
<dbReference type="SMART" id="SM00450">
    <property type="entry name" value="RHOD"/>
    <property type="match status" value="2"/>
</dbReference>
<evidence type="ECO:0000259" key="4">
    <source>
        <dbReference type="PROSITE" id="PS50206"/>
    </source>
</evidence>
<dbReference type="Gene3D" id="3.40.250.10">
    <property type="entry name" value="Rhodanese-like domain"/>
    <property type="match status" value="2"/>
</dbReference>
<dbReference type="Pfam" id="PF00581">
    <property type="entry name" value="Rhodanese"/>
    <property type="match status" value="2"/>
</dbReference>
<dbReference type="PANTHER" id="PTHR11364">
    <property type="entry name" value="THIOSULFATE SULFERTANSFERASE"/>
    <property type="match status" value="1"/>
</dbReference>
<dbReference type="RefSeq" id="WP_317139941.1">
    <property type="nucleotide sequence ID" value="NZ_CP118157.1"/>
</dbReference>
<dbReference type="KEGG" id="mbet:N8K70_01975"/>
<dbReference type="AlphaFoldDB" id="A0AA97FJZ4"/>
<evidence type="ECO:0000256" key="3">
    <source>
        <dbReference type="SAM" id="MobiDB-lite"/>
    </source>
</evidence>
<dbReference type="Proteomes" id="UP001305498">
    <property type="component" value="Chromosome"/>
</dbReference>
<feature type="domain" description="Rhodanese" evidence="4">
    <location>
        <begin position="39"/>
        <end position="135"/>
    </location>
</feature>
<feature type="domain" description="Rhodanese" evidence="4">
    <location>
        <begin position="194"/>
        <end position="278"/>
    </location>
</feature>
<evidence type="ECO:0000313" key="5">
    <source>
        <dbReference type="EMBL" id="WOF23469.1"/>
    </source>
</evidence>
<evidence type="ECO:0000256" key="2">
    <source>
        <dbReference type="ARBA" id="ARBA00022737"/>
    </source>
</evidence>